<dbReference type="PANTHER" id="PTHR47481">
    <property type="match status" value="1"/>
</dbReference>
<accession>A0A803QST8</accession>
<dbReference type="Proteomes" id="UP000596661">
    <property type="component" value="Unassembled WGS sequence"/>
</dbReference>
<name>A0A803QST8_CANSA</name>
<protein>
    <recommendedName>
        <fullName evidence="4">Retrotransposon Copia-like N-terminal domain-containing protein</fullName>
    </recommendedName>
</protein>
<evidence type="ECO:0008006" key="4">
    <source>
        <dbReference type="Google" id="ProtNLM"/>
    </source>
</evidence>
<dbReference type="EnsemblPlants" id="evm.model.ctgX8.8">
    <property type="protein sequence ID" value="cds.evm.model.ctgX8.8"/>
    <property type="gene ID" value="evm.TU.ctgX8.8"/>
</dbReference>
<organism evidence="2 3">
    <name type="scientific">Cannabis sativa</name>
    <name type="common">Hemp</name>
    <name type="synonym">Marijuana</name>
    <dbReference type="NCBI Taxonomy" id="3483"/>
    <lineage>
        <taxon>Eukaryota</taxon>
        <taxon>Viridiplantae</taxon>
        <taxon>Streptophyta</taxon>
        <taxon>Embryophyta</taxon>
        <taxon>Tracheophyta</taxon>
        <taxon>Spermatophyta</taxon>
        <taxon>Magnoliopsida</taxon>
        <taxon>eudicotyledons</taxon>
        <taxon>Gunneridae</taxon>
        <taxon>Pentapetalae</taxon>
        <taxon>rosids</taxon>
        <taxon>fabids</taxon>
        <taxon>Rosales</taxon>
        <taxon>Cannabaceae</taxon>
        <taxon>Cannabis</taxon>
    </lineage>
</organism>
<dbReference type="AlphaFoldDB" id="A0A803QST8"/>
<feature type="region of interest" description="Disordered" evidence="1">
    <location>
        <begin position="1"/>
        <end position="21"/>
    </location>
</feature>
<evidence type="ECO:0000313" key="3">
    <source>
        <dbReference type="Proteomes" id="UP000596661"/>
    </source>
</evidence>
<reference evidence="2" key="1">
    <citation type="submission" date="2021-03" db="UniProtKB">
        <authorList>
            <consortium name="EnsemblPlants"/>
        </authorList>
    </citation>
    <scope>IDENTIFICATION</scope>
</reference>
<dbReference type="PANTHER" id="PTHR47481:SF30">
    <property type="entry name" value="CCHC-TYPE DOMAIN-CONTAINING PROTEIN"/>
    <property type="match status" value="1"/>
</dbReference>
<evidence type="ECO:0000313" key="2">
    <source>
        <dbReference type="EnsemblPlants" id="cds.evm.model.ctgX8.8"/>
    </source>
</evidence>
<dbReference type="OMA" id="LALWHNI"/>
<feature type="compositionally biased region" description="Polar residues" evidence="1">
    <location>
        <begin position="1"/>
        <end position="16"/>
    </location>
</feature>
<evidence type="ECO:0000256" key="1">
    <source>
        <dbReference type="SAM" id="MobiDB-lite"/>
    </source>
</evidence>
<dbReference type="Pfam" id="PF14223">
    <property type="entry name" value="Retrotran_gag_2"/>
    <property type="match status" value="1"/>
</dbReference>
<proteinExistence type="predicted"/>
<keyword evidence="3" id="KW-1185">Reference proteome</keyword>
<dbReference type="Gramene" id="evm.model.ctgX8.8">
    <property type="protein sequence ID" value="cds.evm.model.ctgX8.8"/>
    <property type="gene ID" value="evm.TU.ctgX8.8"/>
</dbReference>
<sequence>MESSPTLSSATSQNRGTGPGGAPFTPVVFSHKLATKLDHDNYLLWRPQVLSAIRGHKLQHYISEKFTPPPQFLSEQDRITENFNPAFLDWDQQDQLLYSWLLSSMTEPVLTRVISCETSARLWSVLSTYFASQTEAKIDQFTTELQNLKKCAHTLNEYLLKVRFLIDKLNSVGHKTSPKEHIAAIFRGLPSPDYDTFVISVNSRAEPLDVTALEALLLAQEHRIERKNRDLDSASVNIANSNF</sequence>